<evidence type="ECO:0000313" key="4">
    <source>
        <dbReference type="Proteomes" id="UP000295705"/>
    </source>
</evidence>
<proteinExistence type="predicted"/>
<feature type="domain" description="Bacterial CdiA-CT RNAse A" evidence="1">
    <location>
        <begin position="30"/>
        <end position="117"/>
    </location>
</feature>
<dbReference type="Pfam" id="PF18431">
    <property type="entry name" value="RNAse_A_bac"/>
    <property type="match status" value="1"/>
</dbReference>
<organism evidence="3 4">
    <name type="scientific">Actinomycetospora succinea</name>
    <dbReference type="NCBI Taxonomy" id="663603"/>
    <lineage>
        <taxon>Bacteria</taxon>
        <taxon>Bacillati</taxon>
        <taxon>Actinomycetota</taxon>
        <taxon>Actinomycetes</taxon>
        <taxon>Pseudonocardiales</taxon>
        <taxon>Pseudonocardiaceae</taxon>
        <taxon>Actinomycetospora</taxon>
    </lineage>
</organism>
<dbReference type="InterPro" id="IPR041436">
    <property type="entry name" value="RNAse_A_bac"/>
</dbReference>
<feature type="domain" description="CdiI immunity protein" evidence="2">
    <location>
        <begin position="132"/>
        <end position="221"/>
    </location>
</feature>
<evidence type="ECO:0000259" key="1">
    <source>
        <dbReference type="Pfam" id="PF18431"/>
    </source>
</evidence>
<dbReference type="RefSeq" id="WP_133828341.1">
    <property type="nucleotide sequence ID" value="NZ_BAABHR010000066.1"/>
</dbReference>
<keyword evidence="4" id="KW-1185">Reference proteome</keyword>
<evidence type="ECO:0000259" key="2">
    <source>
        <dbReference type="Pfam" id="PF18593"/>
    </source>
</evidence>
<dbReference type="OrthoDB" id="4227697at2"/>
<gene>
    <name evidence="3" type="ORF">EV188_106279</name>
</gene>
<dbReference type="InterPro" id="IPR041129">
    <property type="entry name" value="CdiI_2"/>
</dbReference>
<dbReference type="Proteomes" id="UP000295705">
    <property type="component" value="Unassembled WGS sequence"/>
</dbReference>
<reference evidence="3 4" key="1">
    <citation type="submission" date="2019-03" db="EMBL/GenBank/DDBJ databases">
        <title>Genomic Encyclopedia of Type Strains, Phase IV (KMG-IV): sequencing the most valuable type-strain genomes for metagenomic binning, comparative biology and taxonomic classification.</title>
        <authorList>
            <person name="Goeker M."/>
        </authorList>
    </citation>
    <scope>NUCLEOTIDE SEQUENCE [LARGE SCALE GENOMIC DNA]</scope>
    <source>
        <strain evidence="3 4">DSM 45775</strain>
    </source>
</reference>
<dbReference type="Pfam" id="PF18593">
    <property type="entry name" value="CdiI_2"/>
    <property type="match status" value="1"/>
</dbReference>
<dbReference type="EMBL" id="SNYO01000006">
    <property type="protein sequence ID" value="TDQ54130.1"/>
    <property type="molecule type" value="Genomic_DNA"/>
</dbReference>
<evidence type="ECO:0000313" key="3">
    <source>
        <dbReference type="EMBL" id="TDQ54130.1"/>
    </source>
</evidence>
<sequence>MSDGRIDLDSIAWDWRPGAQDIAPSGRSIESSSFTDREVAERSVADNLAGNAALVRSWLATARPTLGVTWEHGAATGRHVPKWAETAADIVDVTSSLALLRRDPSMPEGFHVHTAYPVPSRRFEGADPTAAEWQALAGLFTGYLHQDVGDDHGSVEGGLEAFAREWPHDDVWAATGQAQHLLERFGSEDATRAAAESLGLEYHPPSTGQSYRRWLGDVQQILWRAT</sequence>
<accession>A0A4R6V295</accession>
<protein>
    <submittedName>
        <fullName evidence="3">Uncharacterized protein</fullName>
    </submittedName>
</protein>
<comment type="caution">
    <text evidence="3">The sequence shown here is derived from an EMBL/GenBank/DDBJ whole genome shotgun (WGS) entry which is preliminary data.</text>
</comment>
<dbReference type="AlphaFoldDB" id="A0A4R6V295"/>
<name>A0A4R6V295_9PSEU</name>